<dbReference type="Pfam" id="PF13556">
    <property type="entry name" value="HTH_30"/>
    <property type="match status" value="1"/>
</dbReference>
<gene>
    <name evidence="5" type="ORF">EG850_02665</name>
</gene>
<dbReference type="InterPro" id="IPR042070">
    <property type="entry name" value="PucR_C-HTH_sf"/>
</dbReference>
<dbReference type="InterPro" id="IPR012914">
    <property type="entry name" value="PucR_dom"/>
</dbReference>
<comment type="similarity">
    <text evidence="1">Belongs to the CdaR family.</text>
</comment>
<dbReference type="Proteomes" id="UP000274391">
    <property type="component" value="Unassembled WGS sequence"/>
</dbReference>
<proteinExistence type="inferred from homology"/>
<keyword evidence="6" id="KW-1185">Reference proteome</keyword>
<dbReference type="EMBL" id="RQVS01000002">
    <property type="protein sequence ID" value="RRJ88360.1"/>
    <property type="molecule type" value="Genomic_DNA"/>
</dbReference>
<accession>A0A3P3W051</accession>
<name>A0A3P3W051_9MICO</name>
<evidence type="ECO:0000256" key="1">
    <source>
        <dbReference type="ARBA" id="ARBA00006754"/>
    </source>
</evidence>
<feature type="domain" description="CdaR GGDEF-like" evidence="4">
    <location>
        <begin position="254"/>
        <end position="365"/>
    </location>
</feature>
<organism evidence="5 6">
    <name type="scientific">Gulosibacter macacae</name>
    <dbReference type="NCBI Taxonomy" id="2488791"/>
    <lineage>
        <taxon>Bacteria</taxon>
        <taxon>Bacillati</taxon>
        <taxon>Actinomycetota</taxon>
        <taxon>Actinomycetes</taxon>
        <taxon>Micrococcales</taxon>
        <taxon>Microbacteriaceae</taxon>
        <taxon>Gulosibacter</taxon>
    </lineage>
</organism>
<dbReference type="Pfam" id="PF07905">
    <property type="entry name" value="PucR"/>
    <property type="match status" value="1"/>
</dbReference>
<protein>
    <submittedName>
        <fullName evidence="5">PucR family transcriptional regulator</fullName>
    </submittedName>
</protein>
<feature type="domain" description="PucR C-terminal helix-turn-helix" evidence="3">
    <location>
        <begin position="415"/>
        <end position="470"/>
    </location>
</feature>
<dbReference type="AlphaFoldDB" id="A0A3P3W051"/>
<evidence type="ECO:0000313" key="6">
    <source>
        <dbReference type="Proteomes" id="UP000274391"/>
    </source>
</evidence>
<feature type="domain" description="Purine catabolism PurC-like" evidence="2">
    <location>
        <begin position="7"/>
        <end position="123"/>
    </location>
</feature>
<evidence type="ECO:0000259" key="4">
    <source>
        <dbReference type="Pfam" id="PF17853"/>
    </source>
</evidence>
<dbReference type="OrthoDB" id="8450798at2"/>
<dbReference type="Gene3D" id="1.10.10.2840">
    <property type="entry name" value="PucR C-terminal helix-turn-helix domain"/>
    <property type="match status" value="1"/>
</dbReference>
<dbReference type="RefSeq" id="WP_124969568.1">
    <property type="nucleotide sequence ID" value="NZ_RQVS01000002.1"/>
</dbReference>
<reference evidence="5 6" key="1">
    <citation type="submission" date="2018-11" db="EMBL/GenBank/DDBJ databases">
        <title>YIM 102482-1 draft genome.</title>
        <authorList>
            <person name="Li G."/>
            <person name="Jiang Y."/>
        </authorList>
    </citation>
    <scope>NUCLEOTIDE SEQUENCE [LARGE SCALE GENOMIC DNA]</scope>
    <source>
        <strain evidence="5 6">YIM 102482-1</strain>
    </source>
</reference>
<evidence type="ECO:0000313" key="5">
    <source>
        <dbReference type="EMBL" id="RRJ88360.1"/>
    </source>
</evidence>
<evidence type="ECO:0000259" key="3">
    <source>
        <dbReference type="Pfam" id="PF13556"/>
    </source>
</evidence>
<dbReference type="PANTHER" id="PTHR33744">
    <property type="entry name" value="CARBOHYDRATE DIACID REGULATOR"/>
    <property type="match status" value="1"/>
</dbReference>
<comment type="caution">
    <text evidence="5">The sequence shown here is derived from an EMBL/GenBank/DDBJ whole genome shotgun (WGS) entry which is preliminary data.</text>
</comment>
<dbReference type="PANTHER" id="PTHR33744:SF7">
    <property type="entry name" value="PUCR FAMILY TRANSCRIPTIONAL REGULATOR"/>
    <property type="match status" value="1"/>
</dbReference>
<dbReference type="InterPro" id="IPR051448">
    <property type="entry name" value="CdaR-like_regulators"/>
</dbReference>
<sequence>MPLTIMDLTRDPALRLRLRAGQGVALDRQVDWAAVSEFTDPSPFLTGGELVCTTGMRLRSVRSIRTFLDAVTRAGSAGIAFGIGFTHDEVPEALLDEARRRDLPVLEVPFEMSFATIARRVADAQASEQFERLESQHRRRQRLIELLLGDGGLDAMLAGLGRETGAHIALSYNGELVSGSLEIDDPAVTGWDALPIAVGKTGQATLHASLPRRDEALISAARSLVGLHMSQAARRIREQREQVGQLLADLVGGRLPSDIIANRLESIGLVPGANYRVLAVEPSGLRRGDLASLPLPSLNSVAPAGMLEERLVVFLPASDDPRAAAEALLGAGRAAGFRARIGIGGPYPASSSLRWSWFEAVDALDRLGAGDEIGSASRLSLAALILSAADAPVVELANEVLGPLERTDAEHGTQLVATLDAFLAHSGATGEIAVALGTHRNTVRYRIEQIAKLTGYDPRIMTDAVQLSLARTARRFAER</sequence>
<evidence type="ECO:0000259" key="2">
    <source>
        <dbReference type="Pfam" id="PF07905"/>
    </source>
</evidence>
<dbReference type="InterPro" id="IPR025736">
    <property type="entry name" value="PucR_C-HTH_dom"/>
</dbReference>
<dbReference type="InterPro" id="IPR041522">
    <property type="entry name" value="CdaR_GGDEF"/>
</dbReference>
<dbReference type="Pfam" id="PF17853">
    <property type="entry name" value="GGDEF_2"/>
    <property type="match status" value="1"/>
</dbReference>